<feature type="region of interest" description="Disordered" evidence="1">
    <location>
        <begin position="364"/>
        <end position="397"/>
    </location>
</feature>
<dbReference type="Proteomes" id="UP001367316">
    <property type="component" value="Unassembled WGS sequence"/>
</dbReference>
<evidence type="ECO:0000256" key="1">
    <source>
        <dbReference type="SAM" id="MobiDB-lite"/>
    </source>
</evidence>
<gene>
    <name evidence="2" type="ORF">JOL62DRAFT_558465</name>
</gene>
<protein>
    <submittedName>
        <fullName evidence="2">Uncharacterized protein</fullName>
    </submittedName>
</protein>
<feature type="compositionally biased region" description="Low complexity" evidence="1">
    <location>
        <begin position="1380"/>
        <end position="1390"/>
    </location>
</feature>
<evidence type="ECO:0000313" key="3">
    <source>
        <dbReference type="Proteomes" id="UP001367316"/>
    </source>
</evidence>
<name>A0ABR1N0A4_9PEZI</name>
<feature type="region of interest" description="Disordered" evidence="1">
    <location>
        <begin position="679"/>
        <end position="700"/>
    </location>
</feature>
<feature type="compositionally biased region" description="Low complexity" evidence="1">
    <location>
        <begin position="1358"/>
        <end position="1368"/>
    </location>
</feature>
<feature type="region of interest" description="Disordered" evidence="1">
    <location>
        <begin position="649"/>
        <end position="668"/>
    </location>
</feature>
<proteinExistence type="predicted"/>
<feature type="compositionally biased region" description="Basic and acidic residues" evidence="1">
    <location>
        <begin position="11"/>
        <end position="21"/>
    </location>
</feature>
<feature type="compositionally biased region" description="Polar residues" evidence="1">
    <location>
        <begin position="1256"/>
        <end position="1266"/>
    </location>
</feature>
<feature type="compositionally biased region" description="Low complexity" evidence="1">
    <location>
        <begin position="654"/>
        <end position="663"/>
    </location>
</feature>
<feature type="compositionally biased region" description="Acidic residues" evidence="1">
    <location>
        <begin position="1334"/>
        <end position="1357"/>
    </location>
</feature>
<feature type="compositionally biased region" description="Polar residues" evidence="1">
    <location>
        <begin position="1079"/>
        <end position="1091"/>
    </location>
</feature>
<reference evidence="2 3" key="1">
    <citation type="submission" date="2024-04" db="EMBL/GenBank/DDBJ databases">
        <title>Phyllosticta paracitricarpa is synonymous to the EU quarantine fungus P. citricarpa based on phylogenomic analyses.</title>
        <authorList>
            <consortium name="Lawrence Berkeley National Laboratory"/>
            <person name="Van ingen-buijs V.A."/>
            <person name="Van westerhoven A.C."/>
            <person name="Haridas S."/>
            <person name="Skiadas P."/>
            <person name="Martin F."/>
            <person name="Groenewald J.Z."/>
            <person name="Crous P.W."/>
            <person name="Seidl M.F."/>
        </authorList>
    </citation>
    <scope>NUCLEOTIDE SEQUENCE [LARGE SCALE GENOMIC DNA]</scope>
    <source>
        <strain evidence="2 3">CBS 141358</strain>
    </source>
</reference>
<comment type="caution">
    <text evidence="2">The sequence shown here is derived from an EMBL/GenBank/DDBJ whole genome shotgun (WGS) entry which is preliminary data.</text>
</comment>
<feature type="region of interest" description="Disordered" evidence="1">
    <location>
        <begin position="211"/>
        <end position="292"/>
    </location>
</feature>
<accession>A0ABR1N0A4</accession>
<sequence>MSQPPSLAPRSDGDYQDHRHQPDALHRGHLYPAYATTPAIPPPKPYGWWADIAPRLDESQREMMPIVIKAYDQLVERQQMEMSALQAEENTMVTARAIANVFLRDREIPEEERREKTKRAAWAFWEVWGKQVDPIHKRQRTWADWEEFVQDAALEAVKNLRLEWEEFTDEYERVFRSTWAEDNHEKYQEKIRLRDEEHNRQREEFLRGIGPLQYLPGTQVHGTPSTPHGQSTSIPSYTPPTPTQLHRKVSNGLDTESSSEESFSVSGELQLQPPPFSSGRRNGRLMAPTQDVHGGRRVENFKTCRKRQFQEVEDLRQQQELDLSHLPPQNESKFDYAQQRMLEWHNKQNLKMRRKHLNELQELADPNDFDEQREPVSTDPPNARLSHPSQSSNLKRARSLEARSSVSFWNKSKTHSPRYLLESDGDDAEISLLHRGPSPDTGRGITTGIVTRASVAGYQPAYAPLVSPDGCYERHSAPAALKSFAQEQRAGRGKTAPLSSELAPELQSLVPSWTVTKPTDSTPAETGSGGKIFGHSTAGAFPSPAVHNAGRGFGFRSFGKSGFSGAVLSNSQQQPAPVFHSTDRIPVMASNKTQSFLSTKPRARPSKWTTNIQKIRSFTGSGPESVPAFNIRTSNRVSRFPVNTFDSNEKSIFSASNPSSSRPSPRRAPLNEALLNASDSDEDDLAVGPHAPFSPEQPARIVPHSEVPQDASSSHGDEDVFLSPESFFEEPEEPEVSPFRFISPSRISSCNETLSDDFNAYGGEAGILDFGRSSAVPGELDVIPLGSSTGLSSVHPFPGPDLTTSHIFPYYERSPGTFNESPSADISTFSPLSFARPQHGPSPFPRPSSANGISGFWRGSLPEAKTSGEQTSKRTGLEVLDGRTNLEILPKRRRLNPFRSGDGVAVSRFVPGENSSTPKGARYQVRVGEPRAARAVSTKERMKRRLESMKMDPQTRTDWRRRVDNADTPEKIQMTKAMFFKDFPVGHPAENRVATPARKQGREVPYRDLPYYTPEGLSAPRLSVPAAVSRPLNTINFFDEVARNLPTQIPDFDLDDLGLSSAENARHSLPPTPPDSAKKNGQNRINWQPTFFDSDIVGTKRGTQGSSGKGTAPVGTGNSGRKEKQNSPPKRRRGPVTESRRPKKTGGTGSSNSSSDDDMSGFVDPDKRQPPGSEDDGWETPSSWSGNSFFGGDGTDDDDGARDPKAASYVSADDEEQSGEERREDTASETMETSDLDQGGEQEQPRERKRAVIEISSGSDSSPLTESENEVDMQREEEERGDDRQREVVMISGSDKWSDESEEDNRERDGSNGGDDDDGGGLGRRDAGSSYFGNEDDEENSDDDDDDDSPSDSESDDYGPSPSSSSDSPADHSHRHDHGSGSSSSNSSNSSDDEDSDNDKLPSYLKLALERYIAYWLLHDGITAAQHADWTRRLANCNQDEYGDVEDDVIEHLLLRQNERMKREDPELADWIWKRTEGDWCPGSNFHLTLYIDTPCDTREGGGCQYKGPGT</sequence>
<organism evidence="2 3">
    <name type="scientific">Phyllosticta paracitricarpa</name>
    <dbReference type="NCBI Taxonomy" id="2016321"/>
    <lineage>
        <taxon>Eukaryota</taxon>
        <taxon>Fungi</taxon>
        <taxon>Dikarya</taxon>
        <taxon>Ascomycota</taxon>
        <taxon>Pezizomycotina</taxon>
        <taxon>Dothideomycetes</taxon>
        <taxon>Dothideomycetes incertae sedis</taxon>
        <taxon>Botryosphaeriales</taxon>
        <taxon>Phyllostictaceae</taxon>
        <taxon>Phyllosticta</taxon>
    </lineage>
</organism>
<feature type="compositionally biased region" description="Basic and acidic residues" evidence="1">
    <location>
        <begin position="1243"/>
        <end position="1252"/>
    </location>
</feature>
<feature type="compositionally biased region" description="Basic and acidic residues" evidence="1">
    <location>
        <begin position="1272"/>
        <end position="1287"/>
    </location>
</feature>
<dbReference type="EMBL" id="JBBPBF010000028">
    <property type="protein sequence ID" value="KAK7608611.1"/>
    <property type="molecule type" value="Genomic_DNA"/>
</dbReference>
<feature type="region of interest" description="Disordered" evidence="1">
    <location>
        <begin position="935"/>
        <end position="955"/>
    </location>
</feature>
<feature type="region of interest" description="Disordered" evidence="1">
    <location>
        <begin position="1"/>
        <end position="21"/>
    </location>
</feature>
<evidence type="ECO:0000313" key="2">
    <source>
        <dbReference type="EMBL" id="KAK7608611.1"/>
    </source>
</evidence>
<feature type="region of interest" description="Disordered" evidence="1">
    <location>
        <begin position="835"/>
        <end position="873"/>
    </location>
</feature>
<feature type="compositionally biased region" description="Polar residues" evidence="1">
    <location>
        <begin position="220"/>
        <end position="230"/>
    </location>
</feature>
<feature type="region of interest" description="Disordered" evidence="1">
    <location>
        <begin position="1063"/>
        <end position="1400"/>
    </location>
</feature>
<keyword evidence="3" id="KW-1185">Reference proteome</keyword>